<dbReference type="Proteomes" id="UP000244496">
    <property type="component" value="Chromosome"/>
</dbReference>
<feature type="transmembrane region" description="Helical" evidence="1">
    <location>
        <begin position="68"/>
        <end position="90"/>
    </location>
</feature>
<dbReference type="Pfam" id="PF11158">
    <property type="entry name" value="DUF2938"/>
    <property type="match status" value="1"/>
</dbReference>
<feature type="transmembrane region" description="Helical" evidence="1">
    <location>
        <begin position="6"/>
        <end position="26"/>
    </location>
</feature>
<dbReference type="RefSeq" id="WP_108435037.1">
    <property type="nucleotide sequence ID" value="NZ_CP028918.1"/>
</dbReference>
<evidence type="ECO:0000313" key="3">
    <source>
        <dbReference type="Proteomes" id="UP000244496"/>
    </source>
</evidence>
<protein>
    <submittedName>
        <fullName evidence="2">DUF2938 domain-containing protein</fullName>
    </submittedName>
</protein>
<reference evidence="2 3" key="1">
    <citation type="submission" date="2018-04" db="EMBL/GenBank/DDBJ databases">
        <title>Genome sequencing of Gemmobacter.</title>
        <authorList>
            <person name="Yi H."/>
            <person name="Baek M.-G."/>
        </authorList>
    </citation>
    <scope>NUCLEOTIDE SEQUENCE [LARGE SCALE GENOMIC DNA]</scope>
    <source>
        <strain evidence="2 3">HYN0069</strain>
    </source>
</reference>
<dbReference type="KEGG" id="geh:HYN69_06580"/>
<dbReference type="EMBL" id="CP028918">
    <property type="protein sequence ID" value="AWB48218.1"/>
    <property type="molecule type" value="Genomic_DNA"/>
</dbReference>
<dbReference type="OrthoDB" id="9812539at2"/>
<evidence type="ECO:0000256" key="1">
    <source>
        <dbReference type="SAM" id="Phobius"/>
    </source>
</evidence>
<keyword evidence="3" id="KW-1185">Reference proteome</keyword>
<sequence>MSQFLLQSLTIGIAGTLAMDLWALALHRATGQSLPNWGLVGRWFAHVPRGRLFHGDITRTPPVRNERAIGWAAHYAVGIVYAAALVLLAGPEWTAKPTFLPAFAMGMATIAAGWFLLAPGMGAGWAASKTPNPAKSRLLNIAAHTAFALGLWAGALALA</sequence>
<feature type="transmembrane region" description="Helical" evidence="1">
    <location>
        <begin position="138"/>
        <end position="158"/>
    </location>
</feature>
<keyword evidence="1" id="KW-0472">Membrane</keyword>
<proteinExistence type="predicted"/>
<name>A0A2S0UK72_9RHOB</name>
<gene>
    <name evidence="2" type="ORF">HYN69_06580</name>
</gene>
<feature type="transmembrane region" description="Helical" evidence="1">
    <location>
        <begin position="102"/>
        <end position="126"/>
    </location>
</feature>
<keyword evidence="1" id="KW-0812">Transmembrane</keyword>
<dbReference type="AlphaFoldDB" id="A0A2S0UK72"/>
<dbReference type="InterPro" id="IPR021329">
    <property type="entry name" value="DUF2938"/>
</dbReference>
<evidence type="ECO:0000313" key="2">
    <source>
        <dbReference type="EMBL" id="AWB48218.1"/>
    </source>
</evidence>
<organism evidence="2 3">
    <name type="scientific">Paragemmobacter aquarius</name>
    <dbReference type="NCBI Taxonomy" id="2169400"/>
    <lineage>
        <taxon>Bacteria</taxon>
        <taxon>Pseudomonadati</taxon>
        <taxon>Pseudomonadota</taxon>
        <taxon>Alphaproteobacteria</taxon>
        <taxon>Rhodobacterales</taxon>
        <taxon>Paracoccaceae</taxon>
        <taxon>Paragemmobacter</taxon>
    </lineage>
</organism>
<accession>A0A2S0UK72</accession>
<keyword evidence="1" id="KW-1133">Transmembrane helix</keyword>